<gene>
    <name evidence="1" type="ORF">VNI00_009119</name>
</gene>
<reference evidence="1 2" key="1">
    <citation type="submission" date="2024-01" db="EMBL/GenBank/DDBJ databases">
        <title>A draft genome for a cacao thread blight-causing isolate of Paramarasmius palmivorus.</title>
        <authorList>
            <person name="Baruah I.K."/>
            <person name="Bukari Y."/>
            <person name="Amoako-Attah I."/>
            <person name="Meinhardt L.W."/>
            <person name="Bailey B.A."/>
            <person name="Cohen S.P."/>
        </authorList>
    </citation>
    <scope>NUCLEOTIDE SEQUENCE [LARGE SCALE GENOMIC DNA]</scope>
    <source>
        <strain evidence="1 2">GH-12</strain>
    </source>
</reference>
<organism evidence="1 2">
    <name type="scientific">Paramarasmius palmivorus</name>
    <dbReference type="NCBI Taxonomy" id="297713"/>
    <lineage>
        <taxon>Eukaryota</taxon>
        <taxon>Fungi</taxon>
        <taxon>Dikarya</taxon>
        <taxon>Basidiomycota</taxon>
        <taxon>Agaricomycotina</taxon>
        <taxon>Agaricomycetes</taxon>
        <taxon>Agaricomycetidae</taxon>
        <taxon>Agaricales</taxon>
        <taxon>Marasmiineae</taxon>
        <taxon>Marasmiaceae</taxon>
        <taxon>Paramarasmius</taxon>
    </lineage>
</organism>
<dbReference type="Proteomes" id="UP001383192">
    <property type="component" value="Unassembled WGS sequence"/>
</dbReference>
<dbReference type="AlphaFoldDB" id="A0AAW0CU64"/>
<proteinExistence type="predicted"/>
<name>A0AAW0CU64_9AGAR</name>
<evidence type="ECO:0000313" key="2">
    <source>
        <dbReference type="Proteomes" id="UP001383192"/>
    </source>
</evidence>
<dbReference type="EMBL" id="JAYKXP010000032">
    <property type="protein sequence ID" value="KAK7041830.1"/>
    <property type="molecule type" value="Genomic_DNA"/>
</dbReference>
<evidence type="ECO:0000313" key="1">
    <source>
        <dbReference type="EMBL" id="KAK7041830.1"/>
    </source>
</evidence>
<comment type="caution">
    <text evidence="1">The sequence shown here is derived from an EMBL/GenBank/DDBJ whole genome shotgun (WGS) entry which is preliminary data.</text>
</comment>
<sequence>MPPSDFRPTLDILNMWSMPGLHLTAAEAEEDVRILDQSLDGLQDTEGLHVFVPRTVDIEWVEWKDFAILQDMVVVASETTNRLMFIDKKNKTLLQIRSYLYKPGTKFGEKSPRDPSTIIFRPNPYRPRDPKVEVTLGTPEHAETFMDICTQLRTGTSPRIMPEVFYVTASNQLAPVKDFNILKYIGDVFTDIILGEGHRIFEAVVVSFSLDNGWRSIDTQSVKSKFEEYSVPSVVFSDDMGDLSRVENLPRCHDVSPEEFLGEDSPMSNIKEPRVIPLQYATHNVPKETTEFKPSATTHVPMKLLSLIGAYSEGSTSHLALVTALKAAIIREVSDWLLHAKVGPRCLTRHCVEGATWLTHEMLDRDGQPDAGLITEVLWLGHAMNLIFDAVIKFNPSDHRKLEVLATVVPEQIKPVPRLGPQKQPLRSFDGQPLKVLLYRRKRDVFNLSDIKQGANKG</sequence>
<keyword evidence="2" id="KW-1185">Reference proteome</keyword>
<accession>A0AAW0CU64</accession>
<protein>
    <submittedName>
        <fullName evidence="1">Uncharacterized protein</fullName>
    </submittedName>
</protein>